<name>A0ABY5AFR6_9ACTO</name>
<gene>
    <name evidence="7" type="ORF">NG665_05820</name>
</gene>
<evidence type="ECO:0000313" key="7">
    <source>
        <dbReference type="EMBL" id="USR78907.1"/>
    </source>
</evidence>
<dbReference type="InterPro" id="IPR018313">
    <property type="entry name" value="SBP_3_CS"/>
</dbReference>
<dbReference type="SUPFAM" id="SSF53850">
    <property type="entry name" value="Periplasmic binding protein-like II"/>
    <property type="match status" value="1"/>
</dbReference>
<protein>
    <submittedName>
        <fullName evidence="7">Transporter substrate-binding domain-containing protein</fullName>
    </submittedName>
</protein>
<evidence type="ECO:0000259" key="6">
    <source>
        <dbReference type="SMART" id="SM00062"/>
    </source>
</evidence>
<evidence type="ECO:0000256" key="3">
    <source>
        <dbReference type="ARBA" id="ARBA00022729"/>
    </source>
</evidence>
<feature type="signal peptide" evidence="5">
    <location>
        <begin position="1"/>
        <end position="21"/>
    </location>
</feature>
<evidence type="ECO:0000256" key="2">
    <source>
        <dbReference type="ARBA" id="ARBA00010333"/>
    </source>
</evidence>
<organism evidence="7 8">
    <name type="scientific">Arcanobacterium pinnipediorum</name>
    <dbReference type="NCBI Taxonomy" id="1503041"/>
    <lineage>
        <taxon>Bacteria</taxon>
        <taxon>Bacillati</taxon>
        <taxon>Actinomycetota</taxon>
        <taxon>Actinomycetes</taxon>
        <taxon>Actinomycetales</taxon>
        <taxon>Actinomycetaceae</taxon>
        <taxon>Arcanobacterium</taxon>
    </lineage>
</organism>
<dbReference type="Proteomes" id="UP001056109">
    <property type="component" value="Chromosome"/>
</dbReference>
<dbReference type="SMART" id="SM00062">
    <property type="entry name" value="PBPb"/>
    <property type="match status" value="1"/>
</dbReference>
<evidence type="ECO:0000256" key="4">
    <source>
        <dbReference type="RuleBase" id="RU003744"/>
    </source>
</evidence>
<sequence>MSIIKQISAVAGISLLLAACASTPSATQDSASATMNLLESTEQTKTISVGTEGTYRPYSYTDKDGNLVGIEVDIMKLLAKDLGADVKFTVAPWDGLIAGVDAGKYPVVINNLAVTDERMKKYDFTIPYTRDVAKFAVREDSPLKSIDDLSPQIKAAQSSTSNLGMLAKDTYGLNIVAVDGFVQAVDLVSSGRADVTLNSLVTFKLYQEENGASQIRLLDGEVATPNCCSILVEKGQDEFVAALNEAIERRLADGSIAEITRKYVGEDMSAKVSVP</sequence>
<dbReference type="Gene3D" id="3.40.190.10">
    <property type="entry name" value="Periplasmic binding protein-like II"/>
    <property type="match status" value="2"/>
</dbReference>
<dbReference type="Pfam" id="PF00497">
    <property type="entry name" value="SBP_bac_3"/>
    <property type="match status" value="1"/>
</dbReference>
<accession>A0ABY5AFR6</accession>
<reference evidence="7" key="1">
    <citation type="submission" date="2022-06" db="EMBL/GenBank/DDBJ databases">
        <title>Complete Genome Sequence of Arcanobacterium pinnipediorum strain DSM 28752 isolated from a harbour seal.</title>
        <authorList>
            <person name="Borowiak M."/>
            <person name="Kreitlow A."/>
            <person name="Alssahen M."/>
            <person name="Malorny B."/>
            <person name="Laemmler C."/>
            <person name="Prenger-Berninghoff E."/>
            <person name="Siebert U."/>
            <person name="Ploetz M."/>
            <person name="Abdulmawjood A."/>
        </authorList>
    </citation>
    <scope>NUCLEOTIDE SEQUENCE</scope>
    <source>
        <strain evidence="7">DSM 28752</strain>
    </source>
</reference>
<dbReference type="InterPro" id="IPR001638">
    <property type="entry name" value="Solute-binding_3/MltF_N"/>
</dbReference>
<keyword evidence="8" id="KW-1185">Reference proteome</keyword>
<proteinExistence type="inferred from homology"/>
<evidence type="ECO:0000256" key="1">
    <source>
        <dbReference type="ARBA" id="ARBA00004196"/>
    </source>
</evidence>
<evidence type="ECO:0000256" key="5">
    <source>
        <dbReference type="SAM" id="SignalP"/>
    </source>
</evidence>
<dbReference type="PANTHER" id="PTHR35936">
    <property type="entry name" value="MEMBRANE-BOUND LYTIC MUREIN TRANSGLYCOSYLASE F"/>
    <property type="match status" value="1"/>
</dbReference>
<comment type="similarity">
    <text evidence="2 4">Belongs to the bacterial solute-binding protein 3 family.</text>
</comment>
<dbReference type="EMBL" id="CP099547">
    <property type="protein sequence ID" value="USR78907.1"/>
    <property type="molecule type" value="Genomic_DNA"/>
</dbReference>
<dbReference type="PANTHER" id="PTHR35936:SF34">
    <property type="entry name" value="ABC TRANSPORTER EXTRACELLULAR-BINDING PROTEIN YCKB-RELATED"/>
    <property type="match status" value="1"/>
</dbReference>
<dbReference type="PROSITE" id="PS51257">
    <property type="entry name" value="PROKAR_LIPOPROTEIN"/>
    <property type="match status" value="1"/>
</dbReference>
<keyword evidence="3 5" id="KW-0732">Signal</keyword>
<dbReference type="PROSITE" id="PS01039">
    <property type="entry name" value="SBP_BACTERIAL_3"/>
    <property type="match status" value="1"/>
</dbReference>
<feature type="domain" description="Solute-binding protein family 3/N-terminal" evidence="6">
    <location>
        <begin position="46"/>
        <end position="267"/>
    </location>
</feature>
<evidence type="ECO:0000313" key="8">
    <source>
        <dbReference type="Proteomes" id="UP001056109"/>
    </source>
</evidence>
<dbReference type="RefSeq" id="WP_252672754.1">
    <property type="nucleotide sequence ID" value="NZ_CP099547.1"/>
</dbReference>
<feature type="chain" id="PRO_5047115328" evidence="5">
    <location>
        <begin position="22"/>
        <end position="275"/>
    </location>
</feature>
<comment type="subcellular location">
    <subcellularLocation>
        <location evidence="1">Cell envelope</location>
    </subcellularLocation>
</comment>